<feature type="compositionally biased region" description="Basic and acidic residues" evidence="12">
    <location>
        <begin position="100"/>
        <end position="112"/>
    </location>
</feature>
<dbReference type="GO" id="GO:0004712">
    <property type="term" value="F:protein serine/threonine/tyrosine kinase activity"/>
    <property type="evidence" value="ECO:0007669"/>
    <property type="project" value="UniProtKB-EC"/>
</dbReference>
<sequence length="794" mass="84611">MENSAGPKAPCSPARAARRLTPSPEALICGRGDANTASCNTAKPNSAAASTAPPPVRCVLPGSTRASACILESSPRAEETSNEKRPVAAASPTWGASIHEGQRPPAEGEARGAKAQASTSTPTRRLGGNLRGSRRCMLWARRRSELPITPAEALACCGAHLSAYEKREIFGFPRVYYCGAHAHGAAPVAGAATPARQRSAPPDFDDCENNYRITPGDHVGYRFELLDVLGSGTYGVVVRALDHATRPTPQQCALKIARSTPCYAAVLRREAAMLELLWRRKPAARMWIPQVLGRLLFRAHEVLVLPLLGLDVKTLLRVNLFRPLPTALTQAVTAQLVTLLQLLAEVNMTHADLKLENVALVDRSPHDAAVPPELRWRMSPEEQARDAVDADGDQGRGDASVPDSVQAASSPQSRTAHGAAPAAEAETDTDADVVTSHVALIDFGAAHLGRACGGRLQTIFYRAPEVALRLRHGPAIDMWSLGCVVYETATGVPLFRANSDGELLRRQVAVLGAPSAEAVRQLQALRTSSSSSSAEEEETGAGQLQALFASLQVEAARDAQRCPAQAHNLLQLLHFQKKKDATTPGRPQEKAEEKPDDADNAGFGPPVVPASITACENDGGAATLVVPLLLDFLLGCLTWDPGKRLTPGEASCHPYLAPYLKSELAQADARPPPPRCTGEHFLRTHQLARGAVGLFDAAAKTCAHSRSATGAWTAGTQSLTRLDVSLAVQPLCRFTAPANVGAASETPLRVSARPLRPHRRAAGDEGEGPQQQYTANFCDPIEHVQVSILSLEEY</sequence>
<feature type="region of interest" description="Disordered" evidence="12">
    <location>
        <begin position="576"/>
        <end position="605"/>
    </location>
</feature>
<keyword evidence="6 14" id="KW-0418">Kinase</keyword>
<dbReference type="SMART" id="SM00220">
    <property type="entry name" value="S_TKc"/>
    <property type="match status" value="1"/>
</dbReference>
<dbReference type="PROSITE" id="PS50011">
    <property type="entry name" value="PROTEIN_KINASE_DOM"/>
    <property type="match status" value="1"/>
</dbReference>
<evidence type="ECO:0000256" key="7">
    <source>
        <dbReference type="ARBA" id="ARBA00022840"/>
    </source>
</evidence>
<dbReference type="InterPro" id="IPR050494">
    <property type="entry name" value="Ser_Thr_dual-spec_kinase"/>
</dbReference>
<evidence type="ECO:0000313" key="14">
    <source>
        <dbReference type="EMBL" id="RNF21356.1"/>
    </source>
</evidence>
<accession>A0A422PUE3</accession>
<dbReference type="Proteomes" id="UP000284403">
    <property type="component" value="Unassembled WGS sequence"/>
</dbReference>
<evidence type="ECO:0000256" key="10">
    <source>
        <dbReference type="ARBA" id="ARBA00051680"/>
    </source>
</evidence>
<feature type="compositionally biased region" description="Basic and acidic residues" evidence="12">
    <location>
        <begin position="75"/>
        <end position="86"/>
    </location>
</feature>
<comment type="catalytic activity">
    <reaction evidence="8">
        <text>L-seryl-[protein] + ATP = O-phospho-L-seryl-[protein] + ADP + H(+)</text>
        <dbReference type="Rhea" id="RHEA:17989"/>
        <dbReference type="Rhea" id="RHEA-COMP:9863"/>
        <dbReference type="Rhea" id="RHEA-COMP:11604"/>
        <dbReference type="ChEBI" id="CHEBI:15378"/>
        <dbReference type="ChEBI" id="CHEBI:29999"/>
        <dbReference type="ChEBI" id="CHEBI:30616"/>
        <dbReference type="ChEBI" id="CHEBI:83421"/>
        <dbReference type="ChEBI" id="CHEBI:456216"/>
        <dbReference type="EC" id="2.7.12.1"/>
    </reaction>
</comment>
<proteinExistence type="inferred from homology"/>
<comment type="catalytic activity">
    <reaction evidence="10">
        <text>L-tyrosyl-[protein] + ATP = O-phospho-L-tyrosyl-[protein] + ADP + H(+)</text>
        <dbReference type="Rhea" id="RHEA:10596"/>
        <dbReference type="Rhea" id="RHEA-COMP:10136"/>
        <dbReference type="Rhea" id="RHEA-COMP:20101"/>
        <dbReference type="ChEBI" id="CHEBI:15378"/>
        <dbReference type="ChEBI" id="CHEBI:30616"/>
        <dbReference type="ChEBI" id="CHEBI:46858"/>
        <dbReference type="ChEBI" id="CHEBI:61978"/>
        <dbReference type="ChEBI" id="CHEBI:456216"/>
        <dbReference type="EC" id="2.7.12.1"/>
    </reaction>
</comment>
<dbReference type="GO" id="GO:0106310">
    <property type="term" value="F:protein serine kinase activity"/>
    <property type="evidence" value="ECO:0007669"/>
    <property type="project" value="RHEA"/>
</dbReference>
<evidence type="ECO:0000256" key="11">
    <source>
        <dbReference type="PROSITE-ProRule" id="PRU10141"/>
    </source>
</evidence>
<comment type="similarity">
    <text evidence="1">Belongs to the protein kinase superfamily. CMGC Ser/Thr protein kinase family. MNB/DYRK subfamily.</text>
</comment>
<evidence type="ECO:0000256" key="8">
    <source>
        <dbReference type="ARBA" id="ARBA00049003"/>
    </source>
</evidence>
<evidence type="ECO:0000256" key="5">
    <source>
        <dbReference type="ARBA" id="ARBA00022741"/>
    </source>
</evidence>
<dbReference type="Gene3D" id="3.30.10.30">
    <property type="entry name" value="DYRK"/>
    <property type="match status" value="1"/>
</dbReference>
<comment type="catalytic activity">
    <reaction evidence="9">
        <text>L-threonyl-[protein] + ATP = O-phospho-L-threonyl-[protein] + ADP + H(+)</text>
        <dbReference type="Rhea" id="RHEA:46608"/>
        <dbReference type="Rhea" id="RHEA-COMP:11060"/>
        <dbReference type="Rhea" id="RHEA-COMP:11605"/>
        <dbReference type="ChEBI" id="CHEBI:15378"/>
        <dbReference type="ChEBI" id="CHEBI:30013"/>
        <dbReference type="ChEBI" id="CHEBI:30616"/>
        <dbReference type="ChEBI" id="CHEBI:61977"/>
        <dbReference type="ChEBI" id="CHEBI:456216"/>
        <dbReference type="EC" id="2.7.12.1"/>
    </reaction>
</comment>
<dbReference type="Gene3D" id="3.30.200.20">
    <property type="entry name" value="Phosphorylase Kinase, domain 1"/>
    <property type="match status" value="1"/>
</dbReference>
<feature type="compositionally biased region" description="Basic and acidic residues" evidence="12">
    <location>
        <begin position="374"/>
        <end position="396"/>
    </location>
</feature>
<dbReference type="InterPro" id="IPR000719">
    <property type="entry name" value="Prot_kinase_dom"/>
</dbReference>
<keyword evidence="5 11" id="KW-0547">Nucleotide-binding</keyword>
<dbReference type="EMBL" id="MKKU01000158">
    <property type="protein sequence ID" value="RNF21356.1"/>
    <property type="molecule type" value="Genomic_DNA"/>
</dbReference>
<feature type="compositionally biased region" description="Polar residues" evidence="12">
    <location>
        <begin position="406"/>
        <end position="415"/>
    </location>
</feature>
<gene>
    <name evidence="14" type="ORF">Tco025E_03436</name>
</gene>
<dbReference type="PROSITE" id="PS00107">
    <property type="entry name" value="PROTEIN_KINASE_ATP"/>
    <property type="match status" value="1"/>
</dbReference>
<evidence type="ECO:0000259" key="13">
    <source>
        <dbReference type="PROSITE" id="PS50011"/>
    </source>
</evidence>
<evidence type="ECO:0000256" key="2">
    <source>
        <dbReference type="ARBA" id="ARBA00013203"/>
    </source>
</evidence>
<keyword evidence="7 11" id="KW-0067">ATP-binding</keyword>
<dbReference type="GO" id="GO:0004674">
    <property type="term" value="F:protein serine/threonine kinase activity"/>
    <property type="evidence" value="ECO:0007669"/>
    <property type="project" value="UniProtKB-KW"/>
</dbReference>
<feature type="region of interest" description="Disordered" evidence="12">
    <location>
        <begin position="72"/>
        <end position="127"/>
    </location>
</feature>
<feature type="region of interest" description="Disordered" evidence="12">
    <location>
        <begin position="1"/>
        <end position="56"/>
    </location>
</feature>
<dbReference type="EC" id="2.7.12.1" evidence="2"/>
<dbReference type="PANTHER" id="PTHR24058:SF22">
    <property type="entry name" value="DUAL SPECIFICITY TYROSINE-PHOSPHORYLATION-REGULATED KINASE 4"/>
    <property type="match status" value="1"/>
</dbReference>
<feature type="region of interest" description="Disordered" evidence="12">
    <location>
        <begin position="371"/>
        <end position="429"/>
    </location>
</feature>
<evidence type="ECO:0000256" key="3">
    <source>
        <dbReference type="ARBA" id="ARBA00022527"/>
    </source>
</evidence>
<evidence type="ECO:0000256" key="6">
    <source>
        <dbReference type="ARBA" id="ARBA00022777"/>
    </source>
</evidence>
<evidence type="ECO:0000256" key="4">
    <source>
        <dbReference type="ARBA" id="ARBA00022679"/>
    </source>
</evidence>
<dbReference type="GO" id="GO:0005856">
    <property type="term" value="C:cytoskeleton"/>
    <property type="evidence" value="ECO:0007669"/>
    <property type="project" value="TreeGrafter"/>
</dbReference>
<feature type="compositionally biased region" description="Low complexity" evidence="12">
    <location>
        <begin position="40"/>
        <end position="51"/>
    </location>
</feature>
<evidence type="ECO:0000256" key="1">
    <source>
        <dbReference type="ARBA" id="ARBA00008867"/>
    </source>
</evidence>
<feature type="binding site" evidence="11">
    <location>
        <position position="255"/>
    </location>
    <ligand>
        <name>ATP</name>
        <dbReference type="ChEBI" id="CHEBI:30616"/>
    </ligand>
</feature>
<protein>
    <recommendedName>
        <fullName evidence="2">dual-specificity kinase</fullName>
        <ecNumber evidence="2">2.7.12.1</ecNumber>
    </recommendedName>
</protein>
<dbReference type="GO" id="GO:0005737">
    <property type="term" value="C:cytoplasm"/>
    <property type="evidence" value="ECO:0007669"/>
    <property type="project" value="TreeGrafter"/>
</dbReference>
<dbReference type="GO" id="GO:0004713">
    <property type="term" value="F:protein tyrosine kinase activity"/>
    <property type="evidence" value="ECO:0007669"/>
    <property type="project" value="RHEA"/>
</dbReference>
<evidence type="ECO:0000256" key="12">
    <source>
        <dbReference type="SAM" id="MobiDB-lite"/>
    </source>
</evidence>
<dbReference type="OrthoDB" id="5979581at2759"/>
<comment type="caution">
    <text evidence="14">The sequence shown here is derived from an EMBL/GenBank/DDBJ whole genome shotgun (WGS) entry which is preliminary data.</text>
</comment>
<dbReference type="InterPro" id="IPR011009">
    <property type="entry name" value="Kinase-like_dom_sf"/>
</dbReference>
<dbReference type="GO" id="GO:0005524">
    <property type="term" value="F:ATP binding"/>
    <property type="evidence" value="ECO:0007669"/>
    <property type="project" value="UniProtKB-UniRule"/>
</dbReference>
<dbReference type="SUPFAM" id="SSF56112">
    <property type="entry name" value="Protein kinase-like (PK-like)"/>
    <property type="match status" value="1"/>
</dbReference>
<keyword evidence="3" id="KW-0723">Serine/threonine-protein kinase</keyword>
<keyword evidence="4 14" id="KW-0808">Transferase</keyword>
<organism evidence="14 15">
    <name type="scientific">Trypanosoma conorhini</name>
    <dbReference type="NCBI Taxonomy" id="83891"/>
    <lineage>
        <taxon>Eukaryota</taxon>
        <taxon>Discoba</taxon>
        <taxon>Euglenozoa</taxon>
        <taxon>Kinetoplastea</taxon>
        <taxon>Metakinetoplastina</taxon>
        <taxon>Trypanosomatida</taxon>
        <taxon>Trypanosomatidae</taxon>
        <taxon>Trypanosoma</taxon>
    </lineage>
</organism>
<dbReference type="InterPro" id="IPR017441">
    <property type="entry name" value="Protein_kinase_ATP_BS"/>
</dbReference>
<evidence type="ECO:0000313" key="15">
    <source>
        <dbReference type="Proteomes" id="UP000284403"/>
    </source>
</evidence>
<dbReference type="AlphaFoldDB" id="A0A422PUE3"/>
<dbReference type="PANTHER" id="PTHR24058">
    <property type="entry name" value="DUAL SPECIFICITY PROTEIN KINASE"/>
    <property type="match status" value="1"/>
</dbReference>
<reference evidence="14 15" key="1">
    <citation type="journal article" date="2018" name="BMC Genomics">
        <title>Genomic comparison of Trypanosoma conorhini and Trypanosoma rangeli to Trypanosoma cruzi strains of high and low virulence.</title>
        <authorList>
            <person name="Bradwell K.R."/>
            <person name="Koparde V.N."/>
            <person name="Matveyev A.V."/>
            <person name="Serrano M.G."/>
            <person name="Alves J.M."/>
            <person name="Parikh H."/>
            <person name="Huang B."/>
            <person name="Lee V."/>
            <person name="Espinosa-Alvarez O."/>
            <person name="Ortiz P.A."/>
            <person name="Costa-Martins A.G."/>
            <person name="Teixeira M.M."/>
            <person name="Buck G.A."/>
        </authorList>
    </citation>
    <scope>NUCLEOTIDE SEQUENCE [LARGE SCALE GENOMIC DNA]</scope>
    <source>
        <strain evidence="14 15">025E</strain>
    </source>
</reference>
<feature type="domain" description="Protein kinase" evidence="13">
    <location>
        <begin position="223"/>
        <end position="656"/>
    </location>
</feature>
<evidence type="ECO:0000256" key="9">
    <source>
        <dbReference type="ARBA" id="ARBA00049308"/>
    </source>
</evidence>
<dbReference type="RefSeq" id="XP_029229513.1">
    <property type="nucleotide sequence ID" value="XM_029370354.1"/>
</dbReference>
<dbReference type="Pfam" id="PF00069">
    <property type="entry name" value="Pkinase"/>
    <property type="match status" value="1"/>
</dbReference>
<dbReference type="GeneID" id="40317047"/>
<keyword evidence="15" id="KW-1185">Reference proteome</keyword>
<dbReference type="Gene3D" id="1.10.510.10">
    <property type="entry name" value="Transferase(Phosphotransferase) domain 1"/>
    <property type="match status" value="1"/>
</dbReference>
<name>A0A422PUE3_9TRYP</name>
<dbReference type="InterPro" id="IPR042521">
    <property type="entry name" value="DYRK"/>
</dbReference>